<feature type="transmembrane region" description="Helical" evidence="8">
    <location>
        <begin position="260"/>
        <end position="279"/>
    </location>
</feature>
<dbReference type="EMBL" id="CAJOAY010000273">
    <property type="protein sequence ID" value="CAF3612607.1"/>
    <property type="molecule type" value="Genomic_DNA"/>
</dbReference>
<reference evidence="10" key="1">
    <citation type="submission" date="2021-02" db="EMBL/GenBank/DDBJ databases">
        <authorList>
            <person name="Nowell W R."/>
        </authorList>
    </citation>
    <scope>NUCLEOTIDE SEQUENCE</scope>
</reference>
<feature type="transmembrane region" description="Helical" evidence="8">
    <location>
        <begin position="151"/>
        <end position="176"/>
    </location>
</feature>
<dbReference type="OrthoDB" id="9990906at2759"/>
<dbReference type="Gene3D" id="1.20.1070.10">
    <property type="entry name" value="Rhodopsin 7-helix transmembrane proteins"/>
    <property type="match status" value="1"/>
</dbReference>
<dbReference type="InterPro" id="IPR017452">
    <property type="entry name" value="GPCR_Rhodpsn_7TM"/>
</dbReference>
<feature type="transmembrane region" description="Helical" evidence="8">
    <location>
        <begin position="68"/>
        <end position="89"/>
    </location>
</feature>
<keyword evidence="4" id="KW-0297">G-protein coupled receptor</keyword>
<accession>A0A814WAQ9</accession>
<dbReference type="Proteomes" id="UP000663881">
    <property type="component" value="Unassembled WGS sequence"/>
</dbReference>
<evidence type="ECO:0000256" key="4">
    <source>
        <dbReference type="ARBA" id="ARBA00023040"/>
    </source>
</evidence>
<dbReference type="InterPro" id="IPR000276">
    <property type="entry name" value="GPCR_Rhodpsn"/>
</dbReference>
<comment type="subcellular location">
    <subcellularLocation>
        <location evidence="1">Membrane</location>
        <topology evidence="1">Multi-pass membrane protein</topology>
    </subcellularLocation>
</comment>
<evidence type="ECO:0000313" key="11">
    <source>
        <dbReference type="EMBL" id="CAF3612607.1"/>
    </source>
</evidence>
<feature type="transmembrane region" description="Helical" evidence="8">
    <location>
        <begin position="36"/>
        <end position="56"/>
    </location>
</feature>
<keyword evidence="5 8" id="KW-0472">Membrane</keyword>
<dbReference type="GO" id="GO:0005886">
    <property type="term" value="C:plasma membrane"/>
    <property type="evidence" value="ECO:0007669"/>
    <property type="project" value="TreeGrafter"/>
</dbReference>
<dbReference type="Pfam" id="PF00001">
    <property type="entry name" value="7tm_1"/>
    <property type="match status" value="1"/>
</dbReference>
<evidence type="ECO:0000256" key="1">
    <source>
        <dbReference type="ARBA" id="ARBA00004141"/>
    </source>
</evidence>
<evidence type="ECO:0000256" key="8">
    <source>
        <dbReference type="SAM" id="Phobius"/>
    </source>
</evidence>
<keyword evidence="2 8" id="KW-0812">Transmembrane</keyword>
<evidence type="ECO:0000256" key="7">
    <source>
        <dbReference type="ARBA" id="ARBA00023224"/>
    </source>
</evidence>
<keyword evidence="6" id="KW-0675">Receptor</keyword>
<dbReference type="GO" id="GO:0004930">
    <property type="term" value="F:G protein-coupled receptor activity"/>
    <property type="evidence" value="ECO:0007669"/>
    <property type="project" value="UniProtKB-KW"/>
</dbReference>
<feature type="transmembrane region" description="Helical" evidence="8">
    <location>
        <begin position="196"/>
        <end position="223"/>
    </location>
</feature>
<evidence type="ECO:0000313" key="10">
    <source>
        <dbReference type="EMBL" id="CAF1199743.1"/>
    </source>
</evidence>
<keyword evidence="7" id="KW-0807">Transducer</keyword>
<evidence type="ECO:0000256" key="3">
    <source>
        <dbReference type="ARBA" id="ARBA00022989"/>
    </source>
</evidence>
<dbReference type="Proteomes" id="UP000663891">
    <property type="component" value="Unassembled WGS sequence"/>
</dbReference>
<feature type="transmembrane region" description="Helical" evidence="8">
    <location>
        <begin position="109"/>
        <end position="130"/>
    </location>
</feature>
<comment type="caution">
    <text evidence="10">The sequence shown here is derived from an EMBL/GenBank/DDBJ whole genome shotgun (WGS) entry which is preliminary data.</text>
</comment>
<evidence type="ECO:0000256" key="6">
    <source>
        <dbReference type="ARBA" id="ARBA00023170"/>
    </source>
</evidence>
<protein>
    <recommendedName>
        <fullName evidence="9">G-protein coupled receptors family 1 profile domain-containing protein</fullName>
    </recommendedName>
</protein>
<evidence type="ECO:0000256" key="5">
    <source>
        <dbReference type="ARBA" id="ARBA00023136"/>
    </source>
</evidence>
<dbReference type="PANTHER" id="PTHR24243:SF233">
    <property type="entry name" value="THYROTROPIN-RELEASING HORMONE RECEPTOR"/>
    <property type="match status" value="1"/>
</dbReference>
<organism evidence="10 12">
    <name type="scientific">Adineta steineri</name>
    <dbReference type="NCBI Taxonomy" id="433720"/>
    <lineage>
        <taxon>Eukaryota</taxon>
        <taxon>Metazoa</taxon>
        <taxon>Spiralia</taxon>
        <taxon>Gnathifera</taxon>
        <taxon>Rotifera</taxon>
        <taxon>Eurotatoria</taxon>
        <taxon>Bdelloidea</taxon>
        <taxon>Adinetida</taxon>
        <taxon>Adinetidae</taxon>
        <taxon>Adineta</taxon>
    </lineage>
</organism>
<dbReference type="EMBL" id="CAJNON010000329">
    <property type="protein sequence ID" value="CAF1199743.1"/>
    <property type="molecule type" value="Genomic_DNA"/>
</dbReference>
<sequence>MSNTTTLRPNTTAGFSLDYYYALFVNPPLVVGIFRFGYPITFFFGFIGSIASLLTFSRLSLRKISTGCLFMVLSISDTIYLCMCVIDFVEFGLEIPFYHHIQYDSFCRFRSFGMYVSQVLSSWTLVLISFDRWIRTRFPYKSGSLCTPKKALLLVSIILLLDIGIHSHILTPLYGMLIPGFSMVACGPTIYSGSYFIFYFLTWSIIQILIISLIPVVLMLIFLTDIYINIQARKRAVVQPTNGSHEHNRSQHQKNIQRQMFILMLTSIGIFLLTTLPVASYKITAARQTNISTSIMQIAGIWIGLGWFQSLNYALNFYSHCLTSTLFRKEFILQMKYLAGDKRARGNKMEITATAFGTQTQLR</sequence>
<name>A0A814WAQ9_9BILA</name>
<feature type="domain" description="G-protein coupled receptors family 1 profile" evidence="9">
    <location>
        <begin position="48"/>
        <end position="327"/>
    </location>
</feature>
<evidence type="ECO:0000256" key="2">
    <source>
        <dbReference type="ARBA" id="ARBA00022692"/>
    </source>
</evidence>
<dbReference type="PROSITE" id="PS50262">
    <property type="entry name" value="G_PROTEIN_RECEP_F1_2"/>
    <property type="match status" value="1"/>
</dbReference>
<evidence type="ECO:0000313" key="12">
    <source>
        <dbReference type="Proteomes" id="UP000663891"/>
    </source>
</evidence>
<gene>
    <name evidence="11" type="ORF">OKA104_LOCUS7201</name>
    <name evidence="10" type="ORF">VCS650_LOCUS25552</name>
</gene>
<keyword evidence="3 8" id="KW-1133">Transmembrane helix</keyword>
<dbReference type="AlphaFoldDB" id="A0A814WAQ9"/>
<dbReference type="PANTHER" id="PTHR24243">
    <property type="entry name" value="G-PROTEIN COUPLED RECEPTOR"/>
    <property type="match status" value="1"/>
</dbReference>
<evidence type="ECO:0000259" key="9">
    <source>
        <dbReference type="PROSITE" id="PS50262"/>
    </source>
</evidence>
<proteinExistence type="predicted"/>
<dbReference type="SUPFAM" id="SSF81321">
    <property type="entry name" value="Family A G protein-coupled receptor-like"/>
    <property type="match status" value="1"/>
</dbReference>